<dbReference type="PANTHER" id="PTHR35093">
    <property type="entry name" value="OUTER MEMBRANE PROTEIN NMB0088-RELATED"/>
    <property type="match status" value="1"/>
</dbReference>
<keyword evidence="6" id="KW-0472">Membrane</keyword>
<evidence type="ECO:0000256" key="7">
    <source>
        <dbReference type="ARBA" id="ARBA00023237"/>
    </source>
</evidence>
<dbReference type="Proteomes" id="UP000317318">
    <property type="component" value="Chromosome"/>
</dbReference>
<gene>
    <name evidence="8" type="ORF">Pan189_12320</name>
</gene>
<evidence type="ECO:0000256" key="5">
    <source>
        <dbReference type="ARBA" id="ARBA00022729"/>
    </source>
</evidence>
<accession>A0A517QZ37</accession>
<keyword evidence="5" id="KW-0732">Signal</keyword>
<dbReference type="OrthoDB" id="247139at2"/>
<sequence length="450" mass="46585">MCTCATILLGEGVKMRRVSVLALLLIAMLPATVRAQGLVFPAAGPIGRSFGGANTAVPLDATSALTWNPATLSALPGNEIAFGSELLLANTRLDSTIPARALGPGAPPTTRTGVARSDSGLAAIPSIAMVFRPLGPDSPLTTGIGLLATVGGSVNFPGSGSPVLNPTNPPGGGRTPPFTFGFGPQAASAALFEIVPTASYKINDWLSVGGGPVIASMTMSLDPAFFARPNDANGDGVSTFPAATHGRPYWGGGFRLGALVALTDDLNVGFAYKSPIWMETFVFNSYDELRSPLRLRLPFTIPQIFSAGVAYKGLPGTIVAADLRWLDYATTKTLGESPADGGTGWDSIWAFSLGAQHELNQMVTVRIGYTVNENPVPAAGTLFNTQLPGMIQHTFSTGATVKLNESVSMSLAYVHGFEGSSQGPILQIPGATVAIDTEYDSLVAGVNVAF</sequence>
<dbReference type="EMBL" id="CP036268">
    <property type="protein sequence ID" value="QDT36868.1"/>
    <property type="molecule type" value="Genomic_DNA"/>
</dbReference>
<dbReference type="PANTHER" id="PTHR35093:SF8">
    <property type="entry name" value="OUTER MEMBRANE PROTEIN NMB0088-RELATED"/>
    <property type="match status" value="1"/>
</dbReference>
<evidence type="ECO:0000256" key="4">
    <source>
        <dbReference type="ARBA" id="ARBA00022692"/>
    </source>
</evidence>
<comment type="similarity">
    <text evidence="2">Belongs to the OmpP1/FadL family.</text>
</comment>
<evidence type="ECO:0000256" key="2">
    <source>
        <dbReference type="ARBA" id="ARBA00008163"/>
    </source>
</evidence>
<dbReference type="Gene3D" id="2.40.160.60">
    <property type="entry name" value="Outer membrane protein transport protein (OMPP1/FadL/TodX)"/>
    <property type="match status" value="1"/>
</dbReference>
<protein>
    <submittedName>
        <fullName evidence="8">Outer membrane protein transport protein (OMPP1/FadL/TodX)</fullName>
    </submittedName>
</protein>
<dbReference type="GO" id="GO:0015483">
    <property type="term" value="F:long-chain fatty acid transporting porin activity"/>
    <property type="evidence" value="ECO:0007669"/>
    <property type="project" value="TreeGrafter"/>
</dbReference>
<name>A0A517QZ37_9PLAN</name>
<keyword evidence="9" id="KW-1185">Reference proteome</keyword>
<keyword evidence="7" id="KW-0998">Cell outer membrane</keyword>
<evidence type="ECO:0000256" key="6">
    <source>
        <dbReference type="ARBA" id="ARBA00023136"/>
    </source>
</evidence>
<evidence type="ECO:0000256" key="3">
    <source>
        <dbReference type="ARBA" id="ARBA00022452"/>
    </source>
</evidence>
<dbReference type="AlphaFoldDB" id="A0A517QZ37"/>
<evidence type="ECO:0000313" key="8">
    <source>
        <dbReference type="EMBL" id="QDT36868.1"/>
    </source>
</evidence>
<dbReference type="InterPro" id="IPR005017">
    <property type="entry name" value="OMPP1/FadL/TodX"/>
</dbReference>
<evidence type="ECO:0000313" key="9">
    <source>
        <dbReference type="Proteomes" id="UP000317318"/>
    </source>
</evidence>
<comment type="subcellular location">
    <subcellularLocation>
        <location evidence="1">Cell outer membrane</location>
        <topology evidence="1">Multi-pass membrane protein</topology>
    </subcellularLocation>
</comment>
<dbReference type="SUPFAM" id="SSF56935">
    <property type="entry name" value="Porins"/>
    <property type="match status" value="1"/>
</dbReference>
<reference evidence="8 9" key="1">
    <citation type="submission" date="2019-02" db="EMBL/GenBank/DDBJ databases">
        <title>Deep-cultivation of Planctomycetes and their phenomic and genomic characterization uncovers novel biology.</title>
        <authorList>
            <person name="Wiegand S."/>
            <person name="Jogler M."/>
            <person name="Boedeker C."/>
            <person name="Pinto D."/>
            <person name="Vollmers J."/>
            <person name="Rivas-Marin E."/>
            <person name="Kohn T."/>
            <person name="Peeters S.H."/>
            <person name="Heuer A."/>
            <person name="Rast P."/>
            <person name="Oberbeckmann S."/>
            <person name="Bunk B."/>
            <person name="Jeske O."/>
            <person name="Meyerdierks A."/>
            <person name="Storesund J.E."/>
            <person name="Kallscheuer N."/>
            <person name="Luecker S."/>
            <person name="Lage O.M."/>
            <person name="Pohl T."/>
            <person name="Merkel B.J."/>
            <person name="Hornburger P."/>
            <person name="Mueller R.-W."/>
            <person name="Bruemmer F."/>
            <person name="Labrenz M."/>
            <person name="Spormann A.M."/>
            <person name="Op den Camp H."/>
            <person name="Overmann J."/>
            <person name="Amann R."/>
            <person name="Jetten M.S.M."/>
            <person name="Mascher T."/>
            <person name="Medema M.H."/>
            <person name="Devos D.P."/>
            <person name="Kaster A.-K."/>
            <person name="Ovreas L."/>
            <person name="Rohde M."/>
            <person name="Galperin M.Y."/>
            <person name="Jogler C."/>
        </authorList>
    </citation>
    <scope>NUCLEOTIDE SEQUENCE [LARGE SCALE GENOMIC DNA]</scope>
    <source>
        <strain evidence="8 9">Pan189</strain>
    </source>
</reference>
<dbReference type="GO" id="GO:0009279">
    <property type="term" value="C:cell outer membrane"/>
    <property type="evidence" value="ECO:0007669"/>
    <property type="project" value="UniProtKB-SubCell"/>
</dbReference>
<keyword evidence="3" id="KW-1134">Transmembrane beta strand</keyword>
<keyword evidence="4" id="KW-0812">Transmembrane</keyword>
<dbReference type="Pfam" id="PF03349">
    <property type="entry name" value="Toluene_X"/>
    <property type="match status" value="1"/>
</dbReference>
<proteinExistence type="inferred from homology"/>
<dbReference type="KEGG" id="svp:Pan189_12320"/>
<organism evidence="8 9">
    <name type="scientific">Stratiformator vulcanicus</name>
    <dbReference type="NCBI Taxonomy" id="2527980"/>
    <lineage>
        <taxon>Bacteria</taxon>
        <taxon>Pseudomonadati</taxon>
        <taxon>Planctomycetota</taxon>
        <taxon>Planctomycetia</taxon>
        <taxon>Planctomycetales</taxon>
        <taxon>Planctomycetaceae</taxon>
        <taxon>Stratiformator</taxon>
    </lineage>
</organism>
<evidence type="ECO:0000256" key="1">
    <source>
        <dbReference type="ARBA" id="ARBA00004571"/>
    </source>
</evidence>